<reference evidence="1" key="1">
    <citation type="submission" date="2021-05" db="EMBL/GenBank/DDBJ databases">
        <authorList>
            <person name="Pietrasiak N."/>
            <person name="Ward R."/>
            <person name="Stajich J.E."/>
            <person name="Kurbessoian T."/>
        </authorList>
    </citation>
    <scope>NUCLEOTIDE SEQUENCE</scope>
    <source>
        <strain evidence="1">GSE-NOS-MK-12-04C</strain>
    </source>
</reference>
<reference evidence="1" key="2">
    <citation type="journal article" date="2022" name="Microbiol. Resour. Announc.">
        <title>Metagenome Sequencing to Explore Phylogenomics of Terrestrial Cyanobacteria.</title>
        <authorList>
            <person name="Ward R.D."/>
            <person name="Stajich J.E."/>
            <person name="Johansen J.R."/>
            <person name="Huntemann M."/>
            <person name="Clum A."/>
            <person name="Foster B."/>
            <person name="Foster B."/>
            <person name="Roux S."/>
            <person name="Palaniappan K."/>
            <person name="Varghese N."/>
            <person name="Mukherjee S."/>
            <person name="Reddy T.B.K."/>
            <person name="Daum C."/>
            <person name="Copeland A."/>
            <person name="Chen I.A."/>
            <person name="Ivanova N.N."/>
            <person name="Kyrpides N.C."/>
            <person name="Shapiro N."/>
            <person name="Eloe-Fadrosh E.A."/>
            <person name="Pietrasiak N."/>
        </authorList>
    </citation>
    <scope>NUCLEOTIDE SEQUENCE</scope>
    <source>
        <strain evidence="1">GSE-NOS-MK-12-04C</strain>
    </source>
</reference>
<evidence type="ECO:0000313" key="2">
    <source>
        <dbReference type="Proteomes" id="UP000729701"/>
    </source>
</evidence>
<dbReference type="Gene3D" id="3.40.630.30">
    <property type="match status" value="1"/>
</dbReference>
<proteinExistence type="predicted"/>
<protein>
    <submittedName>
        <fullName evidence="1">Aminoacyltransferase</fullName>
    </submittedName>
</protein>
<comment type="caution">
    <text evidence="1">The sequence shown here is derived from an EMBL/GenBank/DDBJ whole genome shotgun (WGS) entry which is preliminary data.</text>
</comment>
<accession>A0A951QLM7</accession>
<dbReference type="Proteomes" id="UP000729701">
    <property type="component" value="Unassembled WGS sequence"/>
</dbReference>
<organism evidence="1 2">
    <name type="scientific">Cyanomargarita calcarea GSE-NOS-MK-12-04C</name>
    <dbReference type="NCBI Taxonomy" id="2839659"/>
    <lineage>
        <taxon>Bacteria</taxon>
        <taxon>Bacillati</taxon>
        <taxon>Cyanobacteriota</taxon>
        <taxon>Cyanophyceae</taxon>
        <taxon>Nostocales</taxon>
        <taxon>Cyanomargaritaceae</taxon>
        <taxon>Cyanomargarita</taxon>
    </lineage>
</organism>
<dbReference type="EMBL" id="JAHHGZ010000012">
    <property type="protein sequence ID" value="MBW4668282.1"/>
    <property type="molecule type" value="Genomic_DNA"/>
</dbReference>
<dbReference type="AlphaFoldDB" id="A0A951QLM7"/>
<dbReference type="SUPFAM" id="SSF55729">
    <property type="entry name" value="Acyl-CoA N-acyltransferases (Nat)"/>
    <property type="match status" value="1"/>
</dbReference>
<evidence type="ECO:0000313" key="1">
    <source>
        <dbReference type="EMBL" id="MBW4668282.1"/>
    </source>
</evidence>
<sequence>MEVKILDVYNPLWSETLQKIKHDIYHLPTYFLLEANRTKTIPEAITIQDGDKILFAPYLLRSCDEIINQGVSESEIYDTFSPNGYTGILLNEAAINTPGFANLAMSELKRTLSDKGVCSAFFRLHPILNENFGEIFTAETATINGETVSVDLRLTESQIWAATRSGHKSTINKCKRLGMTPRMVPASEYLDEFTEIYLETMERVGATKGFYSFDYEYYNEMQKILGDKLFLCIVDYENEVACAGLYTEVCGIVQSTLGGTRNNVVHLSPSSLETDYARYWAKERGNNFLHLGGGVGASKDSVYSFKAGFSKLRHTFMTLRLIVNEAKYDYLVEQRAKTLNTERSLLLESDFFPAYRSNI</sequence>
<dbReference type="InterPro" id="IPR016181">
    <property type="entry name" value="Acyl_CoA_acyltransferase"/>
</dbReference>
<name>A0A951QLM7_9CYAN</name>
<gene>
    <name evidence="1" type="ORF">KME60_12870</name>
</gene>